<dbReference type="GO" id="GO:0016020">
    <property type="term" value="C:membrane"/>
    <property type="evidence" value="ECO:0007669"/>
    <property type="project" value="UniProtKB-SubCell"/>
</dbReference>
<comment type="caution">
    <text evidence="9">The sequence shown here is derived from an EMBL/GenBank/DDBJ whole genome shotgun (WGS) entry which is preliminary data.</text>
</comment>
<feature type="domain" description="Cadherin" evidence="8">
    <location>
        <begin position="65"/>
        <end position="167"/>
    </location>
</feature>
<evidence type="ECO:0000256" key="7">
    <source>
        <dbReference type="PROSITE-ProRule" id="PRU00043"/>
    </source>
</evidence>
<dbReference type="InterPro" id="IPR020894">
    <property type="entry name" value="Cadherin_CS"/>
</dbReference>
<organism evidence="9 10">
    <name type="scientific">Sinanodonta woodiana</name>
    <name type="common">Chinese pond mussel</name>
    <name type="synonym">Anodonta woodiana</name>
    <dbReference type="NCBI Taxonomy" id="1069815"/>
    <lineage>
        <taxon>Eukaryota</taxon>
        <taxon>Metazoa</taxon>
        <taxon>Spiralia</taxon>
        <taxon>Lophotrochozoa</taxon>
        <taxon>Mollusca</taxon>
        <taxon>Bivalvia</taxon>
        <taxon>Autobranchia</taxon>
        <taxon>Heteroconchia</taxon>
        <taxon>Palaeoheterodonta</taxon>
        <taxon>Unionida</taxon>
        <taxon>Unionoidea</taxon>
        <taxon>Unionidae</taxon>
        <taxon>Unioninae</taxon>
        <taxon>Sinanodonta</taxon>
    </lineage>
</organism>
<dbReference type="GO" id="GO:0005509">
    <property type="term" value="F:calcium ion binding"/>
    <property type="evidence" value="ECO:0007669"/>
    <property type="project" value="UniProtKB-UniRule"/>
</dbReference>
<keyword evidence="3" id="KW-0677">Repeat</keyword>
<feature type="domain" description="Cadherin" evidence="8">
    <location>
        <begin position="6"/>
        <end position="64"/>
    </location>
</feature>
<keyword evidence="4 7" id="KW-0106">Calcium</keyword>
<evidence type="ECO:0000256" key="2">
    <source>
        <dbReference type="ARBA" id="ARBA00022692"/>
    </source>
</evidence>
<dbReference type="PROSITE" id="PS50268">
    <property type="entry name" value="CADHERIN_2"/>
    <property type="match status" value="3"/>
</dbReference>
<comment type="subcellular location">
    <subcellularLocation>
        <location evidence="1">Membrane</location>
    </subcellularLocation>
</comment>
<sequence length="310" mass="33982">EMDHKFRINNISGEISVLQELDADGGLDRYVIILKALQQSNPFRSATSTLYVHVIDINDNPPIFSPNNYNCNVTEHSAVGQVICRVTATDTDKGANGEFRYELTNGNAVDIDPISGYIHVKDTKMLDRETESHLFIKAIAKSSDGEMMDNANITINLIDINDNSPMFTQSSYNLIVQNISIGDYVGKITAFDLDSGDNRKLTYACGTCLSNIGVCSGDSMKCHFPFSIDPETGNITLNGCTAGCIYSTLVSVCDSSKFSPRLCATTLLVIRVDDISPFPIFDREKENNRTSLHCSPVYPDSTIAPTSDTT</sequence>
<proteinExistence type="predicted"/>
<dbReference type="SUPFAM" id="SSF49313">
    <property type="entry name" value="Cadherin-like"/>
    <property type="match status" value="3"/>
</dbReference>
<dbReference type="InterPro" id="IPR002126">
    <property type="entry name" value="Cadherin-like_dom"/>
</dbReference>
<reference evidence="9 10" key="1">
    <citation type="submission" date="2024-11" db="EMBL/GenBank/DDBJ databases">
        <title>Chromosome-level genome assembly of the freshwater bivalve Anodonta woodiana.</title>
        <authorList>
            <person name="Chen X."/>
        </authorList>
    </citation>
    <scope>NUCLEOTIDE SEQUENCE [LARGE SCALE GENOMIC DNA]</scope>
    <source>
        <strain evidence="9">MN2024</strain>
        <tissue evidence="9">Gills</tissue>
    </source>
</reference>
<keyword evidence="6" id="KW-0472">Membrane</keyword>
<dbReference type="CDD" id="cd11304">
    <property type="entry name" value="Cadherin_repeat"/>
    <property type="match status" value="3"/>
</dbReference>
<dbReference type="EMBL" id="JBJQND010000003">
    <property type="protein sequence ID" value="KAL3883471.1"/>
    <property type="molecule type" value="Genomic_DNA"/>
</dbReference>
<dbReference type="PROSITE" id="PS00232">
    <property type="entry name" value="CADHERIN_1"/>
    <property type="match status" value="2"/>
</dbReference>
<evidence type="ECO:0000256" key="4">
    <source>
        <dbReference type="ARBA" id="ARBA00022837"/>
    </source>
</evidence>
<dbReference type="InterPro" id="IPR039808">
    <property type="entry name" value="Cadherin"/>
</dbReference>
<dbReference type="PRINTS" id="PR00205">
    <property type="entry name" value="CADHERIN"/>
</dbReference>
<feature type="domain" description="Cadherin" evidence="8">
    <location>
        <begin position="175"/>
        <end position="281"/>
    </location>
</feature>
<dbReference type="Gene3D" id="2.60.40.60">
    <property type="entry name" value="Cadherins"/>
    <property type="match status" value="3"/>
</dbReference>
<dbReference type="SMART" id="SM00112">
    <property type="entry name" value="CA"/>
    <property type="match status" value="3"/>
</dbReference>
<feature type="non-terminal residue" evidence="9">
    <location>
        <position position="310"/>
    </location>
</feature>
<keyword evidence="10" id="KW-1185">Reference proteome</keyword>
<evidence type="ECO:0000256" key="5">
    <source>
        <dbReference type="ARBA" id="ARBA00022989"/>
    </source>
</evidence>
<feature type="non-terminal residue" evidence="9">
    <location>
        <position position="1"/>
    </location>
</feature>
<name>A0ABD3XD09_SINWO</name>
<keyword evidence="2" id="KW-0812">Transmembrane</keyword>
<gene>
    <name evidence="9" type="ORF">ACJMK2_029732</name>
</gene>
<evidence type="ECO:0000256" key="1">
    <source>
        <dbReference type="ARBA" id="ARBA00004370"/>
    </source>
</evidence>
<protein>
    <recommendedName>
        <fullName evidence="8">Cadherin domain-containing protein</fullName>
    </recommendedName>
</protein>
<dbReference type="Pfam" id="PF00028">
    <property type="entry name" value="Cadherin"/>
    <property type="match status" value="1"/>
</dbReference>
<evidence type="ECO:0000259" key="8">
    <source>
        <dbReference type="PROSITE" id="PS50268"/>
    </source>
</evidence>
<dbReference type="PANTHER" id="PTHR24027:SF438">
    <property type="entry name" value="CADHERIN 23"/>
    <property type="match status" value="1"/>
</dbReference>
<dbReference type="PANTHER" id="PTHR24027">
    <property type="entry name" value="CADHERIN-23"/>
    <property type="match status" value="1"/>
</dbReference>
<evidence type="ECO:0000313" key="10">
    <source>
        <dbReference type="Proteomes" id="UP001634394"/>
    </source>
</evidence>
<evidence type="ECO:0000256" key="6">
    <source>
        <dbReference type="ARBA" id="ARBA00023136"/>
    </source>
</evidence>
<dbReference type="AlphaFoldDB" id="A0ABD3XD09"/>
<evidence type="ECO:0000313" key="9">
    <source>
        <dbReference type="EMBL" id="KAL3883471.1"/>
    </source>
</evidence>
<dbReference type="Proteomes" id="UP001634394">
    <property type="component" value="Unassembled WGS sequence"/>
</dbReference>
<evidence type="ECO:0000256" key="3">
    <source>
        <dbReference type="ARBA" id="ARBA00022737"/>
    </source>
</evidence>
<dbReference type="InterPro" id="IPR015919">
    <property type="entry name" value="Cadherin-like_sf"/>
</dbReference>
<dbReference type="FunFam" id="2.60.40.60:FF:000020">
    <property type="entry name" value="Dachsous cadherin-related 1b"/>
    <property type="match status" value="1"/>
</dbReference>
<accession>A0ABD3XD09</accession>
<keyword evidence="5" id="KW-1133">Transmembrane helix</keyword>